<dbReference type="Pfam" id="PF18052">
    <property type="entry name" value="Rx_N"/>
    <property type="match status" value="1"/>
</dbReference>
<dbReference type="AlphaFoldDB" id="A0A8K0HRC8"/>
<dbReference type="Gene3D" id="3.80.10.10">
    <property type="entry name" value="Ribonuclease Inhibitor"/>
    <property type="match status" value="2"/>
</dbReference>
<dbReference type="FunFam" id="1.10.10.10:FF:000322">
    <property type="entry name" value="Probable disease resistance protein At1g63360"/>
    <property type="match status" value="1"/>
</dbReference>
<feature type="domain" description="Disease resistance R13L4/SHOC-2-like LRR" evidence="8">
    <location>
        <begin position="676"/>
        <end position="847"/>
    </location>
</feature>
<dbReference type="InterPro" id="IPR036388">
    <property type="entry name" value="WH-like_DNA-bd_sf"/>
</dbReference>
<dbReference type="Pfam" id="PF00931">
    <property type="entry name" value="NB-ARC"/>
    <property type="match status" value="1"/>
</dbReference>
<dbReference type="Gene3D" id="3.40.50.300">
    <property type="entry name" value="P-loop containing nucleotide triphosphate hydrolases"/>
    <property type="match status" value="1"/>
</dbReference>
<dbReference type="PANTHER" id="PTHR23155">
    <property type="entry name" value="DISEASE RESISTANCE PROTEIN RP"/>
    <property type="match status" value="1"/>
</dbReference>
<evidence type="ECO:0000256" key="4">
    <source>
        <dbReference type="SAM" id="MobiDB-lite"/>
    </source>
</evidence>
<dbReference type="InterPro" id="IPR032675">
    <property type="entry name" value="LRR_dom_sf"/>
</dbReference>
<evidence type="ECO:0000256" key="1">
    <source>
        <dbReference type="ARBA" id="ARBA00022737"/>
    </source>
</evidence>
<feature type="domain" description="Disease resistance protein winged helix" evidence="7">
    <location>
        <begin position="428"/>
        <end position="498"/>
    </location>
</feature>
<dbReference type="Gene3D" id="1.10.8.430">
    <property type="entry name" value="Helical domain of apoptotic protease-activating factors"/>
    <property type="match status" value="1"/>
</dbReference>
<dbReference type="FunFam" id="3.40.50.300:FF:001091">
    <property type="entry name" value="Probable disease resistance protein At1g61300"/>
    <property type="match status" value="1"/>
</dbReference>
<keyword evidence="10" id="KW-1185">Reference proteome</keyword>
<gene>
    <name evidence="9" type="ORF">FNV43_RR01656</name>
</gene>
<feature type="domain" description="NB-ARC" evidence="5">
    <location>
        <begin position="171"/>
        <end position="334"/>
    </location>
</feature>
<proteinExistence type="predicted"/>
<keyword evidence="2" id="KW-0547">Nucleotide-binding</keyword>
<evidence type="ECO:0000313" key="10">
    <source>
        <dbReference type="Proteomes" id="UP000796880"/>
    </source>
</evidence>
<dbReference type="SUPFAM" id="SSF52540">
    <property type="entry name" value="P-loop containing nucleoside triphosphate hydrolases"/>
    <property type="match status" value="1"/>
</dbReference>
<evidence type="ECO:0000313" key="9">
    <source>
        <dbReference type="EMBL" id="KAF3456999.1"/>
    </source>
</evidence>
<name>A0A8K0HRC8_9ROSA</name>
<sequence>MANTILPILLENYLTRLLKDHPNLLFGLKGQVSSIQIDLRIINEKLRENNVAKHHGDDVKKVVDQAKDVCLEVEDVMDTYLTKVVIQRRQKMGIPPGRLSQLISHVKVFRDAASKTRRIAIDIGKHIKYEEAANGTGVAESTAAAAQEHQSRQSRNFVEDDFVVGFDRDMTILVNQLIDPRNSRRSVTSIIGMGGLGKTTLARKIYNKIYKEPPRKNPFLCVAWVHVSQGYNRTRFFLDLLECFNLNYHNLCDDGDLASKVREHLGGKRYFVVMDDIWQTQVWEDVKIAFPDDLNGSRILITSRHKEIASAASPGTPYLLSFLDNEASWELFCRNQRLMFLEEEDRGSDLINLGKLFVESCKGLPLSIIDLAEVLAGQGKTYESWSNFFLDGIDGYSNHRSKWCLEYMALSYNHLPQHLKPCFLYLGVFPKDSEIQTKVLTQLWIAEGFVQQIENITADAVAEDYLEKLIDGNLIQVTSRRGDGTARTCRIHSVIRNFCLTESLQENFFKVQREDGLAVSSKDLKVQSKDQDPASGDKPPRNTETSQQQKKNLEDTQSEDDPSSRPKPPTLTRSNPRLLKKKMEAIQSKDHDPSSGDKPRRNTESNLKQNKNLKEIQSGDHGNRSSSSIIKPRRLSVHCNNLSYYVTWNTIDASSARSLLYFCGQKQIQFDKKKWMRLCHGLKFIRVLSFYNININGELDLSGIENLIFLRCFKIRGSGLIKKIPDSMCNLRFLETLDLGVQVSDCSWPKNIWRMKRLRRLCSLPMKFPEPDDQTRMGKYSTGCNLQVLSELYVEKKTSDFLGNTEFPYLLDLGLFYKGSELFDQSQMTKVLQSLEKLQHLQRLRLSGFINCDRRLYNLTSTLTKVRLYNSSLDSNFLSILGDLPKLLALTMKLKDMGCESDTIIMEEGKFQQLRALKMIGYDIQMWELEKNAMPNLQHLALLGNQRMKALPEELWKRKDLRLVQMSEISESLRNSLRKLEGFTKERRLDSPPADGNPRYLQGMVSEFIINRSNESKARVLIGEAFEFGKI</sequence>
<dbReference type="InterPro" id="IPR027417">
    <property type="entry name" value="P-loop_NTPase"/>
</dbReference>
<evidence type="ECO:0000259" key="7">
    <source>
        <dbReference type="Pfam" id="PF23559"/>
    </source>
</evidence>
<evidence type="ECO:0000259" key="6">
    <source>
        <dbReference type="Pfam" id="PF18052"/>
    </source>
</evidence>
<feature type="compositionally biased region" description="Basic and acidic residues" evidence="4">
    <location>
        <begin position="581"/>
        <end position="603"/>
    </location>
</feature>
<feature type="compositionally biased region" description="Basic and acidic residues" evidence="4">
    <location>
        <begin position="612"/>
        <end position="623"/>
    </location>
</feature>
<keyword evidence="1" id="KW-0677">Repeat</keyword>
<dbReference type="OrthoDB" id="2973320at2759"/>
<dbReference type="InterPro" id="IPR044974">
    <property type="entry name" value="Disease_R_plants"/>
</dbReference>
<keyword evidence="3" id="KW-0611">Plant defense</keyword>
<evidence type="ECO:0000256" key="3">
    <source>
        <dbReference type="ARBA" id="ARBA00022821"/>
    </source>
</evidence>
<dbReference type="Proteomes" id="UP000796880">
    <property type="component" value="Unassembled WGS sequence"/>
</dbReference>
<dbReference type="Gene3D" id="1.20.5.4130">
    <property type="match status" value="1"/>
</dbReference>
<comment type="caution">
    <text evidence="9">The sequence shown here is derived from an EMBL/GenBank/DDBJ whole genome shotgun (WGS) entry which is preliminary data.</text>
</comment>
<dbReference type="Gene3D" id="1.10.10.10">
    <property type="entry name" value="Winged helix-like DNA-binding domain superfamily/Winged helix DNA-binding domain"/>
    <property type="match status" value="1"/>
</dbReference>
<reference evidence="9" key="1">
    <citation type="submission" date="2020-03" db="EMBL/GenBank/DDBJ databases">
        <title>A high-quality chromosome-level genome assembly of a woody plant with both climbing and erect habits, Rhamnella rubrinervis.</title>
        <authorList>
            <person name="Lu Z."/>
            <person name="Yang Y."/>
            <person name="Zhu X."/>
            <person name="Sun Y."/>
        </authorList>
    </citation>
    <scope>NUCLEOTIDE SEQUENCE</scope>
    <source>
        <strain evidence="9">BYM</strain>
        <tissue evidence="9">Leaf</tissue>
    </source>
</reference>
<dbReference type="EMBL" id="VOIH02000001">
    <property type="protein sequence ID" value="KAF3456999.1"/>
    <property type="molecule type" value="Genomic_DNA"/>
</dbReference>
<dbReference type="SUPFAM" id="SSF52058">
    <property type="entry name" value="L domain-like"/>
    <property type="match status" value="1"/>
</dbReference>
<accession>A0A8K0HRC8</accession>
<dbReference type="Pfam" id="PF23598">
    <property type="entry name" value="LRR_14"/>
    <property type="match status" value="1"/>
</dbReference>
<evidence type="ECO:0000259" key="5">
    <source>
        <dbReference type="Pfam" id="PF00931"/>
    </source>
</evidence>
<dbReference type="InterPro" id="IPR002182">
    <property type="entry name" value="NB-ARC"/>
</dbReference>
<dbReference type="PANTHER" id="PTHR23155:SF1193">
    <property type="entry name" value="DISEASE RESISTANCE PROTEIN RPP13-RELATED"/>
    <property type="match status" value="1"/>
</dbReference>
<dbReference type="Pfam" id="PF23559">
    <property type="entry name" value="WHD_DRP"/>
    <property type="match status" value="1"/>
</dbReference>
<organism evidence="9 10">
    <name type="scientific">Rhamnella rubrinervis</name>
    <dbReference type="NCBI Taxonomy" id="2594499"/>
    <lineage>
        <taxon>Eukaryota</taxon>
        <taxon>Viridiplantae</taxon>
        <taxon>Streptophyta</taxon>
        <taxon>Embryophyta</taxon>
        <taxon>Tracheophyta</taxon>
        <taxon>Spermatophyta</taxon>
        <taxon>Magnoliopsida</taxon>
        <taxon>eudicotyledons</taxon>
        <taxon>Gunneridae</taxon>
        <taxon>Pentapetalae</taxon>
        <taxon>rosids</taxon>
        <taxon>fabids</taxon>
        <taxon>Rosales</taxon>
        <taxon>Rhamnaceae</taxon>
        <taxon>rhamnoid group</taxon>
        <taxon>Rhamneae</taxon>
        <taxon>Rhamnella</taxon>
    </lineage>
</organism>
<dbReference type="PRINTS" id="PR00364">
    <property type="entry name" value="DISEASERSIST"/>
</dbReference>
<feature type="compositionally biased region" description="Basic and acidic residues" evidence="4">
    <location>
        <begin position="522"/>
        <end position="532"/>
    </location>
</feature>
<dbReference type="GO" id="GO:0098542">
    <property type="term" value="P:defense response to other organism"/>
    <property type="evidence" value="ECO:0007669"/>
    <property type="project" value="TreeGrafter"/>
</dbReference>
<feature type="region of interest" description="Disordered" evidence="4">
    <location>
        <begin position="522"/>
        <end position="629"/>
    </location>
</feature>
<protein>
    <submittedName>
        <fullName evidence="9">Uncharacterized protein</fullName>
    </submittedName>
</protein>
<dbReference type="InterPro" id="IPR042197">
    <property type="entry name" value="Apaf_helical"/>
</dbReference>
<feature type="domain" description="Disease resistance N-terminal" evidence="6">
    <location>
        <begin position="14"/>
        <end position="89"/>
    </location>
</feature>
<evidence type="ECO:0000256" key="2">
    <source>
        <dbReference type="ARBA" id="ARBA00022741"/>
    </source>
</evidence>
<dbReference type="InterPro" id="IPR055414">
    <property type="entry name" value="LRR_R13L4/SHOC2-like"/>
</dbReference>
<dbReference type="InterPro" id="IPR041118">
    <property type="entry name" value="Rx_N"/>
</dbReference>
<dbReference type="GO" id="GO:0043531">
    <property type="term" value="F:ADP binding"/>
    <property type="evidence" value="ECO:0007669"/>
    <property type="project" value="InterPro"/>
</dbReference>
<evidence type="ECO:0000259" key="8">
    <source>
        <dbReference type="Pfam" id="PF23598"/>
    </source>
</evidence>
<dbReference type="InterPro" id="IPR058922">
    <property type="entry name" value="WHD_DRP"/>
</dbReference>